<dbReference type="STRING" id="1437877.GCA_001564415_03938"/>
<evidence type="ECO:0000313" key="2">
    <source>
        <dbReference type="EMBL" id="OQP74878.1"/>
    </source>
</evidence>
<accession>A0A1V9GWG5</accession>
<evidence type="ECO:0000256" key="1">
    <source>
        <dbReference type="SAM" id="SignalP"/>
    </source>
</evidence>
<protein>
    <recommendedName>
        <fullName evidence="4">Lipoprotein</fullName>
    </recommendedName>
</protein>
<name>A0A1V9GWG5_9XANT</name>
<comment type="caution">
    <text evidence="2">The sequence shown here is derived from an EMBL/GenBank/DDBJ whole genome shotgun (WGS) entry which is preliminary data.</text>
</comment>
<reference evidence="2 3" key="2">
    <citation type="journal article" date="2017" name="Plant Pathol.">
        <title>Pathogenicity and virulence gene content of Xanthomonas strains infecting Araceae, formerly known as Xanthomonas axonopodis pv. dieffenbachiae.</title>
        <authorList>
            <person name="Constantin E.C."/>
            <person name="Haegeman A."/>
            <person name="Van Vaerenbergh J."/>
            <person name="Baeyen S."/>
            <person name="Van Malderghem C."/>
            <person name="Maes M."/>
            <person name="Cottyn B."/>
        </authorList>
    </citation>
    <scope>NUCLEOTIDE SEQUENCE [LARGE SCALE GENOMIC DNA]</scope>
    <source>
        <strain evidence="2 3">LMG 25940</strain>
    </source>
</reference>
<feature type="signal peptide" evidence="1">
    <location>
        <begin position="1"/>
        <end position="19"/>
    </location>
</feature>
<gene>
    <name evidence="2" type="ORF">IM53_018640</name>
</gene>
<dbReference type="Proteomes" id="UP000050546">
    <property type="component" value="Unassembled WGS sequence"/>
</dbReference>
<dbReference type="RefSeq" id="WP_057679463.1">
    <property type="nucleotide sequence ID" value="NZ_JAGHVR010000008.1"/>
</dbReference>
<dbReference type="PROSITE" id="PS51257">
    <property type="entry name" value="PROKAR_LIPOPROTEIN"/>
    <property type="match status" value="1"/>
</dbReference>
<evidence type="ECO:0008006" key="4">
    <source>
        <dbReference type="Google" id="ProtNLM"/>
    </source>
</evidence>
<reference evidence="2 3" key="1">
    <citation type="journal article" date="2016" name="Plant Pathol.">
        <title>Genetic characterization of strains named as Xanthomonas axonopodis pv. dieffenbachiae leads to a taxonomic revision of the X. axonopodis species complex.</title>
        <authorList>
            <person name="Constantin E.C."/>
            <person name="Cleenwerck I."/>
            <person name="Maes M."/>
            <person name="Baeyen S."/>
            <person name="Van Malderghem C."/>
            <person name="De Vos P."/>
            <person name="Cottyn B."/>
        </authorList>
    </citation>
    <scope>NUCLEOTIDE SEQUENCE [LARGE SCALE GENOMIC DNA]</scope>
    <source>
        <strain evidence="2 3">LMG 25940</strain>
    </source>
</reference>
<sequence>MKNARIALVVLTMALGLTACGGKPSSDNAKEAFVRLLQDSGAGQVTDVQNFELTGCVEAEGVDGYRCDTRGKVAIDIGGRQVPIPVSKNLRYAKSDGTWRAYAK</sequence>
<proteinExistence type="predicted"/>
<evidence type="ECO:0000313" key="3">
    <source>
        <dbReference type="Proteomes" id="UP000050546"/>
    </source>
</evidence>
<feature type="chain" id="PRO_5010693279" description="Lipoprotein" evidence="1">
    <location>
        <begin position="20"/>
        <end position="104"/>
    </location>
</feature>
<dbReference type="AlphaFoldDB" id="A0A1V9GWG5"/>
<keyword evidence="1" id="KW-0732">Signal</keyword>
<dbReference type="EMBL" id="JPYI02000098">
    <property type="protein sequence ID" value="OQP74878.1"/>
    <property type="molecule type" value="Genomic_DNA"/>
</dbReference>
<organism evidence="2 3">
    <name type="scientific">Xanthomonas phaseoli pv. dieffenbachiae</name>
    <dbReference type="NCBI Taxonomy" id="92828"/>
    <lineage>
        <taxon>Bacteria</taxon>
        <taxon>Pseudomonadati</taxon>
        <taxon>Pseudomonadota</taxon>
        <taxon>Gammaproteobacteria</taxon>
        <taxon>Lysobacterales</taxon>
        <taxon>Lysobacteraceae</taxon>
        <taxon>Xanthomonas</taxon>
    </lineage>
</organism>